<dbReference type="Proteomes" id="UP000536179">
    <property type="component" value="Unassembled WGS sequence"/>
</dbReference>
<accession>A0A7W5H9C6</accession>
<evidence type="ECO:0000256" key="1">
    <source>
        <dbReference type="SAM" id="SignalP"/>
    </source>
</evidence>
<feature type="signal peptide" evidence="1">
    <location>
        <begin position="1"/>
        <end position="23"/>
    </location>
</feature>
<dbReference type="InterPro" id="IPR027828">
    <property type="entry name" value="DUF4465"/>
</dbReference>
<name>A0A7W5H9C6_9BACT</name>
<evidence type="ECO:0000313" key="4">
    <source>
        <dbReference type="Proteomes" id="UP000536179"/>
    </source>
</evidence>
<sequence>MPSLRILIPFLGHVWLATCIVPAAVTVDFDEMSGYTNTGPNGSYFDGYGQAANSAGFTSQGFQFNTGQYGPGWSYSNVNDPTTPGFTNQFAAVTGSGFGGSGNYAVASGYLDVAPNAFNPVPFNPADVNDLRYLPSITLPVGMNAASVLVTNATYAALSMQNGDSFAKKFGGPGGDDPDYLLLSVFGIDDSNQSLNTSVEFYLADFRFDDNSLDYIVDQWTTLDLSPLAGASSLHFNLSSSDVGAFGMNTPGYFAIDNLTTASAVPEPSSLALLGITTLGAVHFQRRRKRNAR</sequence>
<evidence type="ECO:0000313" key="3">
    <source>
        <dbReference type="EMBL" id="MBB3210413.1"/>
    </source>
</evidence>
<dbReference type="AlphaFoldDB" id="A0A7W5H9C6"/>
<keyword evidence="4" id="KW-1185">Reference proteome</keyword>
<feature type="chain" id="PRO_5030959628" description="Ice-binding protein C-terminal domain-containing protein" evidence="1">
    <location>
        <begin position="24"/>
        <end position="293"/>
    </location>
</feature>
<feature type="domain" description="Ice-binding protein C-terminal" evidence="2">
    <location>
        <begin position="264"/>
        <end position="287"/>
    </location>
</feature>
<dbReference type="Gene3D" id="2.60.120.1350">
    <property type="entry name" value="Protein of unknown function DUF4465"/>
    <property type="match status" value="1"/>
</dbReference>
<reference evidence="3 4" key="1">
    <citation type="submission" date="2020-08" db="EMBL/GenBank/DDBJ databases">
        <title>Genomic Encyclopedia of Type Strains, Phase III (KMG-III): the genomes of soil and plant-associated and newly described type strains.</title>
        <authorList>
            <person name="Whitman W."/>
        </authorList>
    </citation>
    <scope>NUCLEOTIDE SEQUENCE [LARGE SCALE GENOMIC DNA]</scope>
    <source>
        <strain evidence="3 4">CECT 8075</strain>
    </source>
</reference>
<comment type="caution">
    <text evidence="3">The sequence shown here is derived from an EMBL/GenBank/DDBJ whole genome shotgun (WGS) entry which is preliminary data.</text>
</comment>
<organism evidence="3 4">
    <name type="scientific">Aporhodopirellula rubra</name>
    <dbReference type="NCBI Taxonomy" id="980271"/>
    <lineage>
        <taxon>Bacteria</taxon>
        <taxon>Pseudomonadati</taxon>
        <taxon>Planctomycetota</taxon>
        <taxon>Planctomycetia</taxon>
        <taxon>Pirellulales</taxon>
        <taxon>Pirellulaceae</taxon>
        <taxon>Aporhodopirellula</taxon>
    </lineage>
</organism>
<dbReference type="InterPro" id="IPR013424">
    <property type="entry name" value="Ice-binding_C"/>
</dbReference>
<keyword evidence="1" id="KW-0732">Signal</keyword>
<gene>
    <name evidence="3" type="ORF">FHS27_006260</name>
</gene>
<proteinExistence type="predicted"/>
<dbReference type="EMBL" id="JACHXU010000037">
    <property type="protein sequence ID" value="MBB3210413.1"/>
    <property type="molecule type" value="Genomic_DNA"/>
</dbReference>
<evidence type="ECO:0000259" key="2">
    <source>
        <dbReference type="Pfam" id="PF07589"/>
    </source>
</evidence>
<dbReference type="Pfam" id="PF07589">
    <property type="entry name" value="PEP-CTERM"/>
    <property type="match status" value="1"/>
</dbReference>
<dbReference type="Pfam" id="PF14717">
    <property type="entry name" value="DUF4465"/>
    <property type="match status" value="1"/>
</dbReference>
<dbReference type="NCBIfam" id="TIGR02595">
    <property type="entry name" value="PEP_CTERM"/>
    <property type="match status" value="1"/>
</dbReference>
<dbReference type="RefSeq" id="WP_246421260.1">
    <property type="nucleotide sequence ID" value="NZ_JACHXU010000037.1"/>
</dbReference>
<protein>
    <recommendedName>
        <fullName evidence="2">Ice-binding protein C-terminal domain-containing protein</fullName>
    </recommendedName>
</protein>